<organism evidence="2 3">
    <name type="scientific">Steinernema carpocapsae</name>
    <name type="common">Entomopathogenic nematode</name>
    <dbReference type="NCBI Taxonomy" id="34508"/>
    <lineage>
        <taxon>Eukaryota</taxon>
        <taxon>Metazoa</taxon>
        <taxon>Ecdysozoa</taxon>
        <taxon>Nematoda</taxon>
        <taxon>Chromadorea</taxon>
        <taxon>Rhabditida</taxon>
        <taxon>Tylenchina</taxon>
        <taxon>Panagrolaimomorpha</taxon>
        <taxon>Strongyloidoidea</taxon>
        <taxon>Steinernematidae</taxon>
        <taxon>Steinernema</taxon>
    </lineage>
</organism>
<sequence length="126" mass="14200">MGAGEPRQLPKPKIVVSDEDHDCDSSGEESGDMRDHSSGSPTSGEYDSRLDDPNYDFVGWCNLADSWESCCRNVAKLFSVTLFYSVSHYYKLGQFNGRIKLRKSHGRQSKLPFLQFGQGSKNQKKE</sequence>
<evidence type="ECO:0000313" key="3">
    <source>
        <dbReference type="Proteomes" id="UP000298663"/>
    </source>
</evidence>
<reference evidence="2 3" key="1">
    <citation type="journal article" date="2015" name="Genome Biol.">
        <title>Comparative genomics of Steinernema reveals deeply conserved gene regulatory networks.</title>
        <authorList>
            <person name="Dillman A.R."/>
            <person name="Macchietto M."/>
            <person name="Porter C.F."/>
            <person name="Rogers A."/>
            <person name="Williams B."/>
            <person name="Antoshechkin I."/>
            <person name="Lee M.M."/>
            <person name="Goodwin Z."/>
            <person name="Lu X."/>
            <person name="Lewis E.E."/>
            <person name="Goodrich-Blair H."/>
            <person name="Stock S.P."/>
            <person name="Adams B.J."/>
            <person name="Sternberg P.W."/>
            <person name="Mortazavi A."/>
        </authorList>
    </citation>
    <scope>NUCLEOTIDE SEQUENCE [LARGE SCALE GENOMIC DNA]</scope>
    <source>
        <strain evidence="2 3">ALL</strain>
    </source>
</reference>
<gene>
    <name evidence="2" type="ORF">L596_023651</name>
</gene>
<feature type="region of interest" description="Disordered" evidence="1">
    <location>
        <begin position="1"/>
        <end position="48"/>
    </location>
</feature>
<evidence type="ECO:0000313" key="2">
    <source>
        <dbReference type="EMBL" id="TKR67503.1"/>
    </source>
</evidence>
<dbReference type="EMBL" id="AZBU02000008">
    <property type="protein sequence ID" value="TKR67503.1"/>
    <property type="molecule type" value="Genomic_DNA"/>
</dbReference>
<comment type="caution">
    <text evidence="2">The sequence shown here is derived from an EMBL/GenBank/DDBJ whole genome shotgun (WGS) entry which is preliminary data.</text>
</comment>
<proteinExistence type="predicted"/>
<accession>A0A4U5MF19</accession>
<evidence type="ECO:0000256" key="1">
    <source>
        <dbReference type="SAM" id="MobiDB-lite"/>
    </source>
</evidence>
<protein>
    <submittedName>
        <fullName evidence="2">Uncharacterized protein</fullName>
    </submittedName>
</protein>
<dbReference type="Proteomes" id="UP000298663">
    <property type="component" value="Unassembled WGS sequence"/>
</dbReference>
<name>A0A4U5MF19_STECR</name>
<dbReference type="AlphaFoldDB" id="A0A4U5MF19"/>
<keyword evidence="3" id="KW-1185">Reference proteome</keyword>
<reference evidence="2 3" key="2">
    <citation type="journal article" date="2019" name="G3 (Bethesda)">
        <title>Hybrid Assembly of the Genome of the Entomopathogenic Nematode Steinernema carpocapsae Identifies the X-Chromosome.</title>
        <authorList>
            <person name="Serra L."/>
            <person name="Macchietto M."/>
            <person name="Macias-Munoz A."/>
            <person name="McGill C.J."/>
            <person name="Rodriguez I.M."/>
            <person name="Rodriguez B."/>
            <person name="Murad R."/>
            <person name="Mortazavi A."/>
        </authorList>
    </citation>
    <scope>NUCLEOTIDE SEQUENCE [LARGE SCALE GENOMIC DNA]</scope>
    <source>
        <strain evidence="2 3">ALL</strain>
    </source>
</reference>
<feature type="compositionally biased region" description="Acidic residues" evidence="1">
    <location>
        <begin position="17"/>
        <end position="30"/>
    </location>
</feature>